<evidence type="ECO:0000313" key="1">
    <source>
        <dbReference type="EMBL" id="MDT0477964.1"/>
    </source>
</evidence>
<name>A0ABU2UXD7_9ACTN</name>
<evidence type="ECO:0008006" key="3">
    <source>
        <dbReference type="Google" id="ProtNLM"/>
    </source>
</evidence>
<keyword evidence="2" id="KW-1185">Reference proteome</keyword>
<dbReference type="RefSeq" id="WP_311637932.1">
    <property type="nucleotide sequence ID" value="NZ_JAVRFF010000084.1"/>
</dbReference>
<proteinExistence type="predicted"/>
<organism evidence="1 2">
    <name type="scientific">Streptomyces hintoniae</name>
    <dbReference type="NCBI Taxonomy" id="3075521"/>
    <lineage>
        <taxon>Bacteria</taxon>
        <taxon>Bacillati</taxon>
        <taxon>Actinomycetota</taxon>
        <taxon>Actinomycetes</taxon>
        <taxon>Kitasatosporales</taxon>
        <taxon>Streptomycetaceae</taxon>
        <taxon>Streptomyces</taxon>
    </lineage>
</organism>
<dbReference type="Proteomes" id="UP001180489">
    <property type="component" value="Unassembled WGS sequence"/>
</dbReference>
<comment type="caution">
    <text evidence="1">The sequence shown here is derived from an EMBL/GenBank/DDBJ whole genome shotgun (WGS) entry which is preliminary data.</text>
</comment>
<protein>
    <recommendedName>
        <fullName evidence="3">NERD domain-containing protein</fullName>
    </recommendedName>
</protein>
<dbReference type="EMBL" id="JAVRFF010000084">
    <property type="protein sequence ID" value="MDT0477964.1"/>
    <property type="molecule type" value="Genomic_DNA"/>
</dbReference>
<reference evidence="1" key="1">
    <citation type="submission" date="2024-05" db="EMBL/GenBank/DDBJ databases">
        <title>30 novel species of actinomycetes from the DSMZ collection.</title>
        <authorList>
            <person name="Nouioui I."/>
        </authorList>
    </citation>
    <scope>NUCLEOTIDE SEQUENCE</scope>
    <source>
        <strain evidence="1">DSM 41014</strain>
    </source>
</reference>
<gene>
    <name evidence="1" type="ORF">RM863_38185</name>
</gene>
<accession>A0ABU2UXD7</accession>
<evidence type="ECO:0000313" key="2">
    <source>
        <dbReference type="Proteomes" id="UP001180489"/>
    </source>
</evidence>
<sequence>MVAILRCTPGEAKFLDNRKRQEQLDAGWESVGERDEWKSRHVVLLVTGQERGRPRVEYVGQARSGRPAGTFRRVVEVTQLHRVAPPVPMEDLSDQLPPRHRDAVDRSGVLTKRSGEELLNALTTLRADLAAVIAQLQERVGGVRILGRVRELFLEQRDATGLALQLGGFDRSIIEEAKFPEEDGDQIPVLATLPGHPAHEDHLVAHDAQRFSDWIGSDAEHLAKRVFHKGDQKLFIANVNRLPAEDTLGVDLIYHHVSRDSFILVQYKKMVQVGAGRSEWGYRPDGDLDDQLKRMRQVEEACMRLEQDPPADYRFVHQPCWIKFCKSEQVAPKGDALIGGMYLTREHVEWLRGRPGLATGPKGGELFGYHTVPRYLDNTTFTQLVQDGWIGTRGRASDIIQAQIKASLDGSRALVFAGLIGDDTTQAERTRERRGGLTG</sequence>